<dbReference type="InterPro" id="IPR046450">
    <property type="entry name" value="PA_dom_sf"/>
</dbReference>
<evidence type="ECO:0000256" key="2">
    <source>
        <dbReference type="ARBA" id="ARBA00004613"/>
    </source>
</evidence>
<protein>
    <submittedName>
        <fullName evidence="13">M36 family metallopeptidase</fullName>
    </submittedName>
</protein>
<evidence type="ECO:0000313" key="14">
    <source>
        <dbReference type="Proteomes" id="UP001139031"/>
    </source>
</evidence>
<dbReference type="PANTHER" id="PTHR33478">
    <property type="entry name" value="EXTRACELLULAR METALLOPROTEINASE MEP"/>
    <property type="match status" value="1"/>
</dbReference>
<comment type="caution">
    <text evidence="13">The sequence shown here is derived from an EMBL/GenBank/DDBJ whole genome shotgun (WGS) entry which is preliminary data.</text>
</comment>
<feature type="region of interest" description="Disordered" evidence="11">
    <location>
        <begin position="283"/>
        <end position="327"/>
    </location>
</feature>
<evidence type="ECO:0000259" key="12">
    <source>
        <dbReference type="Pfam" id="PF02225"/>
    </source>
</evidence>
<comment type="similarity">
    <text evidence="3">Belongs to the peptidase M36 family.</text>
</comment>
<evidence type="ECO:0000256" key="5">
    <source>
        <dbReference type="ARBA" id="ARBA00022670"/>
    </source>
</evidence>
<dbReference type="RefSeq" id="WP_224193325.1">
    <property type="nucleotide sequence ID" value="NZ_JAIRAU010000027.1"/>
</dbReference>
<dbReference type="EMBL" id="JAIRAU010000027">
    <property type="protein sequence ID" value="MBZ5711562.1"/>
    <property type="molecule type" value="Genomic_DNA"/>
</dbReference>
<keyword evidence="6" id="KW-0479">Metal-binding</keyword>
<dbReference type="SUPFAM" id="SSF52025">
    <property type="entry name" value="PA domain"/>
    <property type="match status" value="1"/>
</dbReference>
<dbReference type="Gene3D" id="2.60.120.260">
    <property type="entry name" value="Galactose-binding domain-like"/>
    <property type="match status" value="1"/>
</dbReference>
<feature type="domain" description="PA" evidence="12">
    <location>
        <begin position="459"/>
        <end position="552"/>
    </location>
</feature>
<dbReference type="Proteomes" id="UP001139031">
    <property type="component" value="Unassembled WGS sequence"/>
</dbReference>
<keyword evidence="10" id="KW-0865">Zymogen</keyword>
<feature type="compositionally biased region" description="Polar residues" evidence="11">
    <location>
        <begin position="1133"/>
        <end position="1143"/>
    </location>
</feature>
<organism evidence="13 14">
    <name type="scientific">Nannocystis pusilla</name>
    <dbReference type="NCBI Taxonomy" id="889268"/>
    <lineage>
        <taxon>Bacteria</taxon>
        <taxon>Pseudomonadati</taxon>
        <taxon>Myxococcota</taxon>
        <taxon>Polyangia</taxon>
        <taxon>Nannocystales</taxon>
        <taxon>Nannocystaceae</taxon>
        <taxon>Nannocystis</taxon>
    </lineage>
</organism>
<evidence type="ECO:0000256" key="10">
    <source>
        <dbReference type="ARBA" id="ARBA00023145"/>
    </source>
</evidence>
<sequence>MSVVPARPAPVASGVALARDPGRGAPSLLWTPLAEAPSQSLSLEAAARQHLERHAPSYGVSRAALAAARHLYTHDTGRGGIIVALRQTVDGVDVFHADVKLLLDRTRRLTAISGTPHPAALSGRVPAFSLAPEHAVGVALRDLYGDLGEVTLAAAGTRDGWRRYALASGGRLRFREPARVRPTYFPLGDRLVPGHFVELQASLGGRTDVYQYIVAADDGRLLYRRDATAYDSYQYRTWAEEGGDRRPFDGPLADYTPHPTGVPGKGPTALAEPPLVTMEGFNTNPDGEPDPWLPPGATTTRGNNVDAYADPHGVDPTFNNRQRAASTSPGVFDHAYDHALAPRASEEQWMAVLVNLFYVANWQHDWWYDSGFTEATGNGQADNFGRGGLDGDPMLVEAQDGALDGLRNNGYMSTPVDGESPRMEILLFDPAGRADLELMPLNQPFAARVANFGPESFDVTADLAQVIDSGGVNPGDACDPPLNDLSGKIALISRGMCDDEFKVAAAEAAGAVGAVLVNLQAVYNPPVLVDADDIVDPSIPSVSTTRSAGEAIAAALEAGSQEARIAAIPSRERDGALDNMILTHEWGHFLHHRLVLSGSPAGRAESEGWSDFNALLMTLREGDDLGGSFGYGQYATFDATGYFGMRRVPYSVDPTRNALSFRHIADGEPLPDDHPISGPASANSLQHNAGEVWATMLWEAYVALHEAHAGDLAFDDVRRRMSDYVVAGMMLAPPDPTYTEQRDALLMAAAATSDADATTLAAAFARRGAGSCAVSPPRFSEDFKGVKEDFELRARGVPLAARFADSLESCDDDGVLDVGEVGQVEVEVFNAGMAPLPAGSTVEVVEHDSSLVFPDGPAAALPELAPRETATVKITVVLADKVNKPQPAALRLRVNGADGCEAPGELLVRGQVDSDLEPASSSSDDVEVEATAWTIEGELGEMAWSRVGSGPGHVWHAADLPTNSDVSLVSPPLVVAKGEDFVLSFEHAFSFDDYYDHPWDGGVIELSNDDGATWHDIAEVIPEPGYNAVISAGGNVLTGRPGFAGTSAGYPTRKPWSVNLGKALAGLTMRLRFRVGTNGAYSAAGWDIDNISISGITNSPFPRWAPDARSCALPGDTGGEEPTTGGEAPTTGVDSTTEGNTESDAASDGGPEAEGEAGCGCVADAGGPNPLAQGLPWLALLGLRRGRSRANARR</sequence>
<dbReference type="InterPro" id="IPR027268">
    <property type="entry name" value="Peptidase_M4/M1_CTD_sf"/>
</dbReference>
<dbReference type="Pfam" id="PF02128">
    <property type="entry name" value="Peptidase_M36"/>
    <property type="match status" value="1"/>
</dbReference>
<proteinExistence type="inferred from homology"/>
<evidence type="ECO:0000256" key="11">
    <source>
        <dbReference type="SAM" id="MobiDB-lite"/>
    </source>
</evidence>
<gene>
    <name evidence="13" type="ORF">K7C98_20165</name>
</gene>
<evidence type="ECO:0000256" key="9">
    <source>
        <dbReference type="ARBA" id="ARBA00023049"/>
    </source>
</evidence>
<evidence type="ECO:0000256" key="8">
    <source>
        <dbReference type="ARBA" id="ARBA00022833"/>
    </source>
</evidence>
<name>A0ABS7TTK5_9BACT</name>
<dbReference type="Pfam" id="PF02225">
    <property type="entry name" value="PA"/>
    <property type="match status" value="1"/>
</dbReference>
<reference evidence="13" key="1">
    <citation type="submission" date="2021-08" db="EMBL/GenBank/DDBJ databases">
        <authorList>
            <person name="Stevens D.C."/>
        </authorList>
    </citation>
    <scope>NUCLEOTIDE SEQUENCE</scope>
    <source>
        <strain evidence="13">DSM 53165</strain>
    </source>
</reference>
<evidence type="ECO:0000256" key="1">
    <source>
        <dbReference type="ARBA" id="ARBA00001947"/>
    </source>
</evidence>
<accession>A0ABS7TTK5</accession>
<evidence type="ECO:0000256" key="7">
    <source>
        <dbReference type="ARBA" id="ARBA00022801"/>
    </source>
</evidence>
<evidence type="ECO:0000256" key="4">
    <source>
        <dbReference type="ARBA" id="ARBA00022525"/>
    </source>
</evidence>
<keyword evidence="8" id="KW-0862">Zinc</keyword>
<dbReference type="Gene3D" id="3.50.30.30">
    <property type="match status" value="1"/>
</dbReference>
<comment type="subcellular location">
    <subcellularLocation>
        <location evidence="2">Secreted</location>
    </subcellularLocation>
</comment>
<dbReference type="Gene3D" id="3.10.170.10">
    <property type="match status" value="1"/>
</dbReference>
<feature type="compositionally biased region" description="Low complexity" evidence="11">
    <location>
        <begin position="1120"/>
        <end position="1132"/>
    </location>
</feature>
<evidence type="ECO:0000256" key="6">
    <source>
        <dbReference type="ARBA" id="ARBA00022723"/>
    </source>
</evidence>
<evidence type="ECO:0000256" key="3">
    <source>
        <dbReference type="ARBA" id="ARBA00006006"/>
    </source>
</evidence>
<feature type="compositionally biased region" description="Polar residues" evidence="11">
    <location>
        <begin position="317"/>
        <end position="327"/>
    </location>
</feature>
<keyword evidence="7" id="KW-0378">Hydrolase</keyword>
<keyword evidence="4" id="KW-0964">Secreted</keyword>
<keyword evidence="9" id="KW-0482">Metalloprotease</keyword>
<dbReference type="SUPFAM" id="SSF55486">
    <property type="entry name" value="Metalloproteases ('zincins'), catalytic domain"/>
    <property type="match status" value="1"/>
</dbReference>
<dbReference type="InterPro" id="IPR050371">
    <property type="entry name" value="Fungal_virulence_M36"/>
</dbReference>
<keyword evidence="5" id="KW-0645">Protease</keyword>
<evidence type="ECO:0000313" key="13">
    <source>
        <dbReference type="EMBL" id="MBZ5711562.1"/>
    </source>
</evidence>
<comment type="cofactor">
    <cofactor evidence="1">
        <name>Zn(2+)</name>
        <dbReference type="ChEBI" id="CHEBI:29105"/>
    </cofactor>
</comment>
<dbReference type="InterPro" id="IPR001842">
    <property type="entry name" value="Peptidase_M36"/>
</dbReference>
<feature type="region of interest" description="Disordered" evidence="11">
    <location>
        <begin position="1104"/>
        <end position="1166"/>
    </location>
</feature>
<dbReference type="PANTHER" id="PTHR33478:SF1">
    <property type="entry name" value="EXTRACELLULAR METALLOPROTEINASE MEP"/>
    <property type="match status" value="1"/>
</dbReference>
<dbReference type="Gene3D" id="1.10.390.10">
    <property type="entry name" value="Neutral Protease Domain 2"/>
    <property type="match status" value="1"/>
</dbReference>
<keyword evidence="14" id="KW-1185">Reference proteome</keyword>
<dbReference type="InterPro" id="IPR003137">
    <property type="entry name" value="PA_domain"/>
</dbReference>